<evidence type="ECO:0000313" key="2">
    <source>
        <dbReference type="EMBL" id="OBS10835.1"/>
    </source>
</evidence>
<reference evidence="2 3" key="1">
    <citation type="journal article" date="2014" name="Genome Announc.">
        <title>Draft Genome Sequence of the Iron-Oxidizing, Acidophilic, and Halotolerant 'Thiobacillus prosperus' Type Strain DSM 5130.</title>
        <authorList>
            <person name="Ossandon F.J."/>
            <person name="Cardenas J.P."/>
            <person name="Corbett M."/>
            <person name="Quatrini R."/>
            <person name="Holmes D.S."/>
            <person name="Watkin E."/>
        </authorList>
    </citation>
    <scope>NUCLEOTIDE SEQUENCE [LARGE SCALE GENOMIC DNA]</scope>
    <source>
        <strain evidence="2 3">DSM 5130</strain>
    </source>
</reference>
<dbReference type="OrthoDB" id="4146344at2"/>
<comment type="caution">
    <text evidence="2">The sequence shown here is derived from an EMBL/GenBank/DDBJ whole genome shotgun (WGS) entry which is preliminary data.</text>
</comment>
<feature type="domain" description="Putative DNA-binding" evidence="1">
    <location>
        <begin position="7"/>
        <end position="97"/>
    </location>
</feature>
<dbReference type="Gene3D" id="1.10.150.690">
    <property type="entry name" value="DUF2063"/>
    <property type="match status" value="1"/>
</dbReference>
<dbReference type="InterPro" id="IPR018640">
    <property type="entry name" value="DUF2063"/>
</dbReference>
<evidence type="ECO:0000313" key="3">
    <source>
        <dbReference type="Proteomes" id="UP000029273"/>
    </source>
</evidence>
<organism evidence="2 3">
    <name type="scientific">Acidihalobacter prosperus</name>
    <dbReference type="NCBI Taxonomy" id="160660"/>
    <lineage>
        <taxon>Bacteria</taxon>
        <taxon>Pseudomonadati</taxon>
        <taxon>Pseudomonadota</taxon>
        <taxon>Gammaproteobacteria</taxon>
        <taxon>Chromatiales</taxon>
        <taxon>Ectothiorhodospiraceae</taxon>
        <taxon>Acidihalobacter</taxon>
    </lineage>
</organism>
<protein>
    <submittedName>
        <fullName evidence="2">DUF2063 domain-containing protein</fullName>
    </submittedName>
</protein>
<dbReference type="AlphaFoldDB" id="A0A1A6C8G0"/>
<accession>A0A1A6C8G0</accession>
<dbReference type="Proteomes" id="UP000029273">
    <property type="component" value="Unassembled WGS sequence"/>
</dbReference>
<keyword evidence="3" id="KW-1185">Reference proteome</keyword>
<evidence type="ECO:0000259" key="1">
    <source>
        <dbReference type="Pfam" id="PF09836"/>
    </source>
</evidence>
<proteinExistence type="predicted"/>
<sequence>MPKLAECQAAFAAALTDPTRAGSVGLRDGVLDPARRLAVYRNNTAITQTEALAGIYPAVQQLVGEDFFAALAAHYREHHPSRSGDLRDFGAELADFIARFDAAAGLPYLPDVARLEWAWHCCFHAAEARALDPAGLARIAAAREPELSLIPAARLLHSPYPVAEIWGFALDPERRQGTLDLDTLPPAHLLVARPEDEVYVLALDPPDHHWLSGLAAGSSLSDALAATLAAHPGFDLAERLPALLELGLFVAPDAGESS</sequence>
<name>A0A1A6C8G0_9GAMM</name>
<dbReference type="Pfam" id="PF09836">
    <property type="entry name" value="DUF2063"/>
    <property type="match status" value="1"/>
</dbReference>
<dbReference type="RefSeq" id="WP_038086523.1">
    <property type="nucleotide sequence ID" value="NZ_JQSG02000001.1"/>
</dbReference>
<dbReference type="EMBL" id="JQSG02000001">
    <property type="protein sequence ID" value="OBS10835.1"/>
    <property type="molecule type" value="Genomic_DNA"/>
</dbReference>
<dbReference type="InterPro" id="IPR044922">
    <property type="entry name" value="DUF2063_N_sf"/>
</dbReference>
<gene>
    <name evidence="2" type="ORF">Thpro_020551</name>
</gene>